<gene>
    <name evidence="1" type="ORF">AVEN_132275_1</name>
</gene>
<name>A0A4Y2JR18_ARAVE</name>
<dbReference type="EMBL" id="BGPR01003744">
    <property type="protein sequence ID" value="GBM91928.1"/>
    <property type="molecule type" value="Genomic_DNA"/>
</dbReference>
<proteinExistence type="predicted"/>
<organism evidence="1 2">
    <name type="scientific">Araneus ventricosus</name>
    <name type="common">Orbweaver spider</name>
    <name type="synonym">Epeira ventricosa</name>
    <dbReference type="NCBI Taxonomy" id="182803"/>
    <lineage>
        <taxon>Eukaryota</taxon>
        <taxon>Metazoa</taxon>
        <taxon>Ecdysozoa</taxon>
        <taxon>Arthropoda</taxon>
        <taxon>Chelicerata</taxon>
        <taxon>Arachnida</taxon>
        <taxon>Araneae</taxon>
        <taxon>Araneomorphae</taxon>
        <taxon>Entelegynae</taxon>
        <taxon>Araneoidea</taxon>
        <taxon>Araneidae</taxon>
        <taxon>Araneus</taxon>
    </lineage>
</organism>
<accession>A0A4Y2JR18</accession>
<reference evidence="1 2" key="1">
    <citation type="journal article" date="2019" name="Sci. Rep.">
        <title>Orb-weaving spider Araneus ventricosus genome elucidates the spidroin gene catalogue.</title>
        <authorList>
            <person name="Kono N."/>
            <person name="Nakamura H."/>
            <person name="Ohtoshi R."/>
            <person name="Moran D.A.P."/>
            <person name="Shinohara A."/>
            <person name="Yoshida Y."/>
            <person name="Fujiwara M."/>
            <person name="Mori M."/>
            <person name="Tomita M."/>
            <person name="Arakawa K."/>
        </authorList>
    </citation>
    <scope>NUCLEOTIDE SEQUENCE [LARGE SCALE GENOMIC DNA]</scope>
</reference>
<dbReference type="Proteomes" id="UP000499080">
    <property type="component" value="Unassembled WGS sequence"/>
</dbReference>
<keyword evidence="2" id="KW-1185">Reference proteome</keyword>
<sequence>MRPILWLGLHQNYSKIDRPMCALTTNRSLRSACLWEILLQAKKI</sequence>
<dbReference type="AlphaFoldDB" id="A0A4Y2JR18"/>
<comment type="caution">
    <text evidence="1">The sequence shown here is derived from an EMBL/GenBank/DDBJ whole genome shotgun (WGS) entry which is preliminary data.</text>
</comment>
<evidence type="ECO:0000313" key="2">
    <source>
        <dbReference type="Proteomes" id="UP000499080"/>
    </source>
</evidence>
<feature type="non-terminal residue" evidence="1">
    <location>
        <position position="44"/>
    </location>
</feature>
<evidence type="ECO:0000313" key="1">
    <source>
        <dbReference type="EMBL" id="GBM91928.1"/>
    </source>
</evidence>
<protein>
    <submittedName>
        <fullName evidence="1">Uncharacterized protein</fullName>
    </submittedName>
</protein>